<sequence>MAVVGGFFPPPLPPLPLPPVVRLERLNCGLGMMCCDTPFAFFAHADRLRTRPNEKNNL</sequence>
<evidence type="ECO:0000313" key="1">
    <source>
        <dbReference type="EMBL" id="GGH70895.1"/>
    </source>
</evidence>
<gene>
    <name evidence="1" type="ORF">GCM10007362_07450</name>
</gene>
<dbReference type="Proteomes" id="UP000605427">
    <property type="component" value="Unassembled WGS sequence"/>
</dbReference>
<protein>
    <submittedName>
        <fullName evidence="1">Uncharacterized protein</fullName>
    </submittedName>
</protein>
<name>A0ABQ1ZQ89_9BACL</name>
<comment type="caution">
    <text evidence="1">The sequence shown here is derived from an EMBL/GenBank/DDBJ whole genome shotgun (WGS) entry which is preliminary data.</text>
</comment>
<evidence type="ECO:0000313" key="2">
    <source>
        <dbReference type="Proteomes" id="UP000605427"/>
    </source>
</evidence>
<keyword evidence="2" id="KW-1185">Reference proteome</keyword>
<organism evidence="1 2">
    <name type="scientific">Saccharibacillus endophyticus</name>
    <dbReference type="NCBI Taxonomy" id="2060666"/>
    <lineage>
        <taxon>Bacteria</taxon>
        <taxon>Bacillati</taxon>
        <taxon>Bacillota</taxon>
        <taxon>Bacilli</taxon>
        <taxon>Bacillales</taxon>
        <taxon>Paenibacillaceae</taxon>
        <taxon>Saccharibacillus</taxon>
    </lineage>
</organism>
<proteinExistence type="predicted"/>
<accession>A0ABQ1ZQ89</accession>
<dbReference type="EMBL" id="BMDD01000001">
    <property type="protein sequence ID" value="GGH70895.1"/>
    <property type="molecule type" value="Genomic_DNA"/>
</dbReference>
<reference evidence="2" key="1">
    <citation type="journal article" date="2019" name="Int. J. Syst. Evol. Microbiol.">
        <title>The Global Catalogue of Microorganisms (GCM) 10K type strain sequencing project: providing services to taxonomists for standard genome sequencing and annotation.</title>
        <authorList>
            <consortium name="The Broad Institute Genomics Platform"/>
            <consortium name="The Broad Institute Genome Sequencing Center for Infectious Disease"/>
            <person name="Wu L."/>
            <person name="Ma J."/>
        </authorList>
    </citation>
    <scope>NUCLEOTIDE SEQUENCE [LARGE SCALE GENOMIC DNA]</scope>
    <source>
        <strain evidence="2">CCM 8702</strain>
    </source>
</reference>